<evidence type="ECO:0000313" key="2">
    <source>
        <dbReference type="Proteomes" id="UP001140949"/>
    </source>
</evidence>
<dbReference type="Proteomes" id="UP001140949">
    <property type="component" value="Unassembled WGS sequence"/>
</dbReference>
<protein>
    <recommendedName>
        <fullName evidence="3">Reverse transcriptase</fullName>
    </recommendedName>
</protein>
<comment type="caution">
    <text evidence="1">The sequence shown here is derived from an EMBL/GenBank/DDBJ whole genome shotgun (WGS) entry which is preliminary data.</text>
</comment>
<name>A0AAX6HU72_IRIPA</name>
<dbReference type="AlphaFoldDB" id="A0AAX6HU72"/>
<dbReference type="PANTHER" id="PTHR33116:SF80">
    <property type="entry name" value="REVERSE TRANSCRIPTASE ZINC-BINDING DOMAIN-CONTAINING PROTEIN"/>
    <property type="match status" value="1"/>
</dbReference>
<reference evidence="1" key="2">
    <citation type="submission" date="2023-04" db="EMBL/GenBank/DDBJ databases">
        <authorList>
            <person name="Bruccoleri R.E."/>
            <person name="Oakeley E.J."/>
            <person name="Faust A.-M."/>
            <person name="Dessus-Babus S."/>
            <person name="Altorfer M."/>
            <person name="Burckhardt D."/>
            <person name="Oertli M."/>
            <person name="Naumann U."/>
            <person name="Petersen F."/>
            <person name="Wong J."/>
        </authorList>
    </citation>
    <scope>NUCLEOTIDE SEQUENCE</scope>
    <source>
        <strain evidence="1">GSM-AAB239-AS_SAM_17_03QT</strain>
        <tissue evidence="1">Leaf</tissue>
    </source>
</reference>
<dbReference type="EMBL" id="JANAVB010006993">
    <property type="protein sequence ID" value="KAJ6843815.1"/>
    <property type="molecule type" value="Genomic_DNA"/>
</dbReference>
<evidence type="ECO:0000313" key="1">
    <source>
        <dbReference type="EMBL" id="KAJ6843815.1"/>
    </source>
</evidence>
<sequence>MYTLAVSSPPKKVLHSLESLFAKFFWGQSDGKDKHHWAGWETMAKPTEKGGLGFSRLAHIVDACSMKLWWKLLTETSLWTKFMRARHSRFSHLSEAVTNNRSSTSWRRIIRGQMIAEPLIHLLLGDGRSSACLERWLGGDTIHPNILTPQGCTIRDLWEGSSGWNWRKVIDWLGQPATTCLLASNLRITDTTDSWSWYPNPSGTFTLAFARLVAKGSRVTNIIFAKFWQACILVKCTARKNHFYNVTKTS</sequence>
<dbReference type="PANTHER" id="PTHR33116">
    <property type="entry name" value="REVERSE TRANSCRIPTASE ZINC-BINDING DOMAIN-CONTAINING PROTEIN-RELATED-RELATED"/>
    <property type="match status" value="1"/>
</dbReference>
<keyword evidence="2" id="KW-1185">Reference proteome</keyword>
<reference evidence="1" key="1">
    <citation type="journal article" date="2023" name="GigaByte">
        <title>Genome assembly of the bearded iris, Iris pallida Lam.</title>
        <authorList>
            <person name="Bruccoleri R.E."/>
            <person name="Oakeley E.J."/>
            <person name="Faust A.M.E."/>
            <person name="Altorfer M."/>
            <person name="Dessus-Babus S."/>
            <person name="Burckhardt D."/>
            <person name="Oertli M."/>
            <person name="Naumann U."/>
            <person name="Petersen F."/>
            <person name="Wong J."/>
        </authorList>
    </citation>
    <scope>NUCLEOTIDE SEQUENCE</scope>
    <source>
        <strain evidence="1">GSM-AAB239-AS_SAM_17_03QT</strain>
    </source>
</reference>
<accession>A0AAX6HU72</accession>
<gene>
    <name evidence="1" type="ORF">M6B38_117085</name>
</gene>
<organism evidence="1 2">
    <name type="scientific">Iris pallida</name>
    <name type="common">Sweet iris</name>
    <dbReference type="NCBI Taxonomy" id="29817"/>
    <lineage>
        <taxon>Eukaryota</taxon>
        <taxon>Viridiplantae</taxon>
        <taxon>Streptophyta</taxon>
        <taxon>Embryophyta</taxon>
        <taxon>Tracheophyta</taxon>
        <taxon>Spermatophyta</taxon>
        <taxon>Magnoliopsida</taxon>
        <taxon>Liliopsida</taxon>
        <taxon>Asparagales</taxon>
        <taxon>Iridaceae</taxon>
        <taxon>Iridoideae</taxon>
        <taxon>Irideae</taxon>
        <taxon>Iris</taxon>
    </lineage>
</organism>
<proteinExistence type="predicted"/>
<evidence type="ECO:0008006" key="3">
    <source>
        <dbReference type="Google" id="ProtNLM"/>
    </source>
</evidence>